<name>A0A1F7WP63_9BACT</name>
<evidence type="ECO:0000313" key="4">
    <source>
        <dbReference type="EMBL" id="OGM04643.1"/>
    </source>
</evidence>
<dbReference type="Pfam" id="PF01933">
    <property type="entry name" value="CofD"/>
    <property type="match status" value="1"/>
</dbReference>
<evidence type="ECO:0000313" key="5">
    <source>
        <dbReference type="Proteomes" id="UP000178735"/>
    </source>
</evidence>
<comment type="function">
    <text evidence="2">Required for morphogenesis under gluconeogenic growth conditions.</text>
</comment>
<accession>A0A1F7WP63</accession>
<comment type="caution">
    <text evidence="4">The sequence shown here is derived from an EMBL/GenBank/DDBJ whole genome shotgun (WGS) entry which is preliminary data.</text>
</comment>
<dbReference type="GO" id="GO:0043743">
    <property type="term" value="F:LPPG:FO 2-phospho-L-lactate transferase activity"/>
    <property type="evidence" value="ECO:0007669"/>
    <property type="project" value="InterPro"/>
</dbReference>
<keyword evidence="3" id="KW-0812">Transmembrane</keyword>
<sequence length="414" mass="44870">MLSKWLISGLGIKRWIFLLSVSVFMLGACFVRIYGGAGGDGIEYYAAVAVFLTLTAVALAKITLFVEKIIKIAQSGHLDDYFDGIKIKRRPPEPPAIVMIGGGTGLSTMLRGIREYSGNSKNLVAIVTVADDGGSSGRLREEMNILPPGDIRNCLIALSTEEPLLTKLFQYRFKDSTRLSGHSFGNLFIAALTDVTGDFLKAVKESSKILAVSGKVLPSTDVALSLRAVYEDGSVVNGESQIAYNAMNKKISRIEIEPEDARALPEAVAEIEKARVIIIGPGSLYTSLMPNLMIEDIRNAVKKSGALKVYICNVMTQPGETDNYSACDHLKAITSILGERSIDYIVVSDVTNASEELLAKYKAARAEPVRIDIEKIAALGVRVVRADLSAASDFLRHDPDKLARCVLDIVKNKA</sequence>
<dbReference type="STRING" id="1817813.A2008_05370"/>
<dbReference type="InterPro" id="IPR002882">
    <property type="entry name" value="CofD"/>
</dbReference>
<dbReference type="SUPFAM" id="SSF142338">
    <property type="entry name" value="CofD-like"/>
    <property type="match status" value="1"/>
</dbReference>
<evidence type="ECO:0000256" key="2">
    <source>
        <dbReference type="HAMAP-Rule" id="MF_00973"/>
    </source>
</evidence>
<dbReference type="EMBL" id="MGFH01000139">
    <property type="protein sequence ID" value="OGM04643.1"/>
    <property type="molecule type" value="Genomic_DNA"/>
</dbReference>
<keyword evidence="1 2" id="KW-0963">Cytoplasm</keyword>
<dbReference type="PANTHER" id="PTHR30135:SF3">
    <property type="entry name" value="GLUCONEOGENESIS FACTOR-RELATED"/>
    <property type="match status" value="1"/>
</dbReference>
<proteinExistence type="inferred from homology"/>
<dbReference type="CDD" id="cd07187">
    <property type="entry name" value="YvcK_like"/>
    <property type="match status" value="1"/>
</dbReference>
<evidence type="ECO:0000256" key="3">
    <source>
        <dbReference type="SAM" id="Phobius"/>
    </source>
</evidence>
<organism evidence="4 5">
    <name type="scientific">Candidatus Wallbacteria bacterium GWC2_49_35</name>
    <dbReference type="NCBI Taxonomy" id="1817813"/>
    <lineage>
        <taxon>Bacteria</taxon>
        <taxon>Candidatus Walliibacteriota</taxon>
    </lineage>
</organism>
<dbReference type="GO" id="GO:0008360">
    <property type="term" value="P:regulation of cell shape"/>
    <property type="evidence" value="ECO:0007669"/>
    <property type="project" value="UniProtKB-UniRule"/>
</dbReference>
<dbReference type="PANTHER" id="PTHR30135">
    <property type="entry name" value="UNCHARACTERIZED PROTEIN YVCK-RELATED"/>
    <property type="match status" value="1"/>
</dbReference>
<dbReference type="Gene3D" id="3.40.50.10680">
    <property type="entry name" value="CofD-like domains"/>
    <property type="match status" value="1"/>
</dbReference>
<dbReference type="AlphaFoldDB" id="A0A1F7WP63"/>
<feature type="transmembrane region" description="Helical" evidence="3">
    <location>
        <begin position="45"/>
        <end position="66"/>
    </location>
</feature>
<dbReference type="HAMAP" id="MF_00973">
    <property type="entry name" value="Gluconeogen_factor"/>
    <property type="match status" value="1"/>
</dbReference>
<keyword evidence="3" id="KW-1133">Transmembrane helix</keyword>
<comment type="subcellular location">
    <subcellularLocation>
        <location evidence="2">Cytoplasm</location>
    </subcellularLocation>
</comment>
<reference evidence="4 5" key="1">
    <citation type="journal article" date="2016" name="Nat. Commun.">
        <title>Thousands of microbial genomes shed light on interconnected biogeochemical processes in an aquifer system.</title>
        <authorList>
            <person name="Anantharaman K."/>
            <person name="Brown C.T."/>
            <person name="Hug L.A."/>
            <person name="Sharon I."/>
            <person name="Castelle C.J."/>
            <person name="Probst A.J."/>
            <person name="Thomas B.C."/>
            <person name="Singh A."/>
            <person name="Wilkins M.J."/>
            <person name="Karaoz U."/>
            <person name="Brodie E.L."/>
            <person name="Williams K.H."/>
            <person name="Hubbard S.S."/>
            <person name="Banfield J.F."/>
        </authorList>
    </citation>
    <scope>NUCLEOTIDE SEQUENCE [LARGE SCALE GENOMIC DNA]</scope>
</reference>
<dbReference type="InterPro" id="IPR010119">
    <property type="entry name" value="Gluconeogen_factor"/>
</dbReference>
<comment type="similarity">
    <text evidence="2">Belongs to the gluconeogenesis factor family.</text>
</comment>
<protein>
    <recommendedName>
        <fullName evidence="2">Putative gluconeogenesis factor</fullName>
    </recommendedName>
</protein>
<dbReference type="PROSITE" id="PS51257">
    <property type="entry name" value="PROKAR_LIPOPROTEIN"/>
    <property type="match status" value="1"/>
</dbReference>
<dbReference type="Proteomes" id="UP000178735">
    <property type="component" value="Unassembled WGS sequence"/>
</dbReference>
<feature type="transmembrane region" description="Helical" evidence="3">
    <location>
        <begin position="12"/>
        <end position="33"/>
    </location>
</feature>
<gene>
    <name evidence="4" type="ORF">A2008_05370</name>
</gene>
<evidence type="ECO:0000256" key="1">
    <source>
        <dbReference type="ARBA" id="ARBA00022490"/>
    </source>
</evidence>
<dbReference type="InterPro" id="IPR038136">
    <property type="entry name" value="CofD-like_dom_sf"/>
</dbReference>
<keyword evidence="3" id="KW-0472">Membrane</keyword>
<dbReference type="GO" id="GO:0005737">
    <property type="term" value="C:cytoplasm"/>
    <property type="evidence" value="ECO:0007669"/>
    <property type="project" value="UniProtKB-SubCell"/>
</dbReference>
<dbReference type="NCBIfam" id="TIGR01826">
    <property type="entry name" value="CofD_related"/>
    <property type="match status" value="1"/>
</dbReference>